<organism evidence="8 9">
    <name type="scientific">Pseudomonas anguilliseptica</name>
    <dbReference type="NCBI Taxonomy" id="53406"/>
    <lineage>
        <taxon>Bacteria</taxon>
        <taxon>Pseudomonadati</taxon>
        <taxon>Pseudomonadota</taxon>
        <taxon>Gammaproteobacteria</taxon>
        <taxon>Pseudomonadales</taxon>
        <taxon>Pseudomonadaceae</taxon>
        <taxon>Pseudomonas</taxon>
    </lineage>
</organism>
<dbReference type="GO" id="GO:0004803">
    <property type="term" value="F:transposase activity"/>
    <property type="evidence" value="ECO:0007669"/>
    <property type="project" value="InterPro"/>
</dbReference>
<dbReference type="OrthoDB" id="9774608at2"/>
<evidence type="ECO:0000256" key="3">
    <source>
        <dbReference type="ARBA" id="ARBA00022578"/>
    </source>
</evidence>
<name>A0A1H5DXF2_PSEAG</name>
<evidence type="ECO:0000313" key="9">
    <source>
        <dbReference type="Proteomes" id="UP000242849"/>
    </source>
</evidence>
<dbReference type="InterPro" id="IPR047959">
    <property type="entry name" value="Transpos_IS5"/>
</dbReference>
<keyword evidence="4" id="KW-0238">DNA-binding</keyword>
<evidence type="ECO:0000313" key="8">
    <source>
        <dbReference type="EMBL" id="SED83551.1"/>
    </source>
</evidence>
<evidence type="ECO:0000259" key="7">
    <source>
        <dbReference type="Pfam" id="PF05598"/>
    </source>
</evidence>
<feature type="domain" description="Transposase InsH N-terminal" evidence="7">
    <location>
        <begin position="17"/>
        <end position="108"/>
    </location>
</feature>
<gene>
    <name evidence="8" type="ORF">SAMN05421553_3440</name>
</gene>
<keyword evidence="9" id="KW-1185">Reference proteome</keyword>
<protein>
    <submittedName>
        <fullName evidence="8">Transposase, IS4 family /transposase, IS5 family</fullName>
    </submittedName>
</protein>
<evidence type="ECO:0000256" key="4">
    <source>
        <dbReference type="ARBA" id="ARBA00023125"/>
    </source>
</evidence>
<dbReference type="Pfam" id="PF01609">
    <property type="entry name" value="DDE_Tnp_1"/>
    <property type="match status" value="1"/>
</dbReference>
<reference evidence="9" key="1">
    <citation type="submission" date="2016-10" db="EMBL/GenBank/DDBJ databases">
        <authorList>
            <person name="Varghese N."/>
            <person name="Submissions S."/>
        </authorList>
    </citation>
    <scope>NUCLEOTIDE SEQUENCE [LARGE SCALE GENOMIC DNA]</scope>
    <source>
        <strain evidence="9">DSM 12111</strain>
    </source>
</reference>
<accession>A0A1H5DXF2</accession>
<comment type="similarity">
    <text evidence="2">Belongs to the transposase 11 family.</text>
</comment>
<dbReference type="PANTHER" id="PTHR35604:SF2">
    <property type="entry name" value="TRANSPOSASE INSH FOR INSERTION SEQUENCE ELEMENT IS5A-RELATED"/>
    <property type="match status" value="1"/>
</dbReference>
<dbReference type="PANTHER" id="PTHR35604">
    <property type="entry name" value="TRANSPOSASE INSH FOR INSERTION SEQUENCE ELEMENT IS5A-RELATED"/>
    <property type="match status" value="1"/>
</dbReference>
<dbReference type="NCBIfam" id="NF033581">
    <property type="entry name" value="transpos_IS5_4"/>
    <property type="match status" value="1"/>
</dbReference>
<feature type="domain" description="Transposase IS4-like" evidence="6">
    <location>
        <begin position="135"/>
        <end position="310"/>
    </location>
</feature>
<evidence type="ECO:0000256" key="5">
    <source>
        <dbReference type="ARBA" id="ARBA00023172"/>
    </source>
</evidence>
<dbReference type="EMBL" id="FNSC01000001">
    <property type="protein sequence ID" value="SED83551.1"/>
    <property type="molecule type" value="Genomic_DNA"/>
</dbReference>
<comment type="function">
    <text evidence="1">Involved in the transposition of the insertion sequence IS5.</text>
</comment>
<dbReference type="Pfam" id="PF05598">
    <property type="entry name" value="DUF772"/>
    <property type="match status" value="1"/>
</dbReference>
<keyword evidence="3" id="KW-0815">Transposition</keyword>
<dbReference type="GO" id="GO:0003677">
    <property type="term" value="F:DNA binding"/>
    <property type="evidence" value="ECO:0007669"/>
    <property type="project" value="UniProtKB-KW"/>
</dbReference>
<dbReference type="InterPro" id="IPR008490">
    <property type="entry name" value="Transposase_InsH_N"/>
</dbReference>
<evidence type="ECO:0000256" key="2">
    <source>
        <dbReference type="ARBA" id="ARBA00010075"/>
    </source>
</evidence>
<evidence type="ECO:0000256" key="1">
    <source>
        <dbReference type="ARBA" id="ARBA00003544"/>
    </source>
</evidence>
<dbReference type="GO" id="GO:0006313">
    <property type="term" value="P:DNA transposition"/>
    <property type="evidence" value="ECO:0007669"/>
    <property type="project" value="InterPro"/>
</dbReference>
<sequence length="326" mass="37101">MKQMTFADAEYAGKRKQTRKELFLIEMDRVVPWKGLVTLIDPHYPKGEGGRPAYALMAMLRVHLMQNWFGYSDPAMEETLYETTILRQFAGLSLERIPDETTILNFRRLLEKHELAAGILAVINGYLGDRGLSLRQGTIVDATLINAPSSTKNKDRKRDPEMHQTKKGNQYYFGMKAHIGVDDESGLVHSVVGTAANVADVTQVDKLLHGDENVVCTDAGYTGVEKRPEHEGRKVIWQVAARRSTYRKLDKRSGLYKAKRKIEKAKAQVRAKVEHPFRVFKRQFGYVKTRFRGLAKNTAQLVTLFALSNLWMARRHLLTNAGEVRL</sequence>
<dbReference type="InterPro" id="IPR002559">
    <property type="entry name" value="Transposase_11"/>
</dbReference>
<dbReference type="Proteomes" id="UP000242849">
    <property type="component" value="Unassembled WGS sequence"/>
</dbReference>
<keyword evidence="5" id="KW-0233">DNA recombination</keyword>
<dbReference type="RefSeq" id="WP_090384589.1">
    <property type="nucleotide sequence ID" value="NZ_CP156749.1"/>
</dbReference>
<evidence type="ECO:0000259" key="6">
    <source>
        <dbReference type="Pfam" id="PF01609"/>
    </source>
</evidence>
<proteinExistence type="inferred from homology"/>
<dbReference type="AlphaFoldDB" id="A0A1H5DXF2"/>